<evidence type="ECO:0000313" key="3">
    <source>
        <dbReference type="Proteomes" id="UP001270362"/>
    </source>
</evidence>
<accession>A0AAE0XG68</accession>
<reference evidence="2" key="1">
    <citation type="journal article" date="2023" name="Mol. Phylogenet. Evol.">
        <title>Genome-scale phylogeny and comparative genomics of the fungal order Sordariales.</title>
        <authorList>
            <person name="Hensen N."/>
            <person name="Bonometti L."/>
            <person name="Westerberg I."/>
            <person name="Brannstrom I.O."/>
            <person name="Guillou S."/>
            <person name="Cros-Aarteil S."/>
            <person name="Calhoun S."/>
            <person name="Haridas S."/>
            <person name="Kuo A."/>
            <person name="Mondo S."/>
            <person name="Pangilinan J."/>
            <person name="Riley R."/>
            <person name="LaButti K."/>
            <person name="Andreopoulos B."/>
            <person name="Lipzen A."/>
            <person name="Chen C."/>
            <person name="Yan M."/>
            <person name="Daum C."/>
            <person name="Ng V."/>
            <person name="Clum A."/>
            <person name="Steindorff A."/>
            <person name="Ohm R.A."/>
            <person name="Martin F."/>
            <person name="Silar P."/>
            <person name="Natvig D.O."/>
            <person name="Lalanne C."/>
            <person name="Gautier V."/>
            <person name="Ament-Velasquez S.L."/>
            <person name="Kruys A."/>
            <person name="Hutchinson M.I."/>
            <person name="Powell A.J."/>
            <person name="Barry K."/>
            <person name="Miller A.N."/>
            <person name="Grigoriev I.V."/>
            <person name="Debuchy R."/>
            <person name="Gladieux P."/>
            <person name="Hiltunen Thoren M."/>
            <person name="Johannesson H."/>
        </authorList>
    </citation>
    <scope>NUCLEOTIDE SEQUENCE</scope>
    <source>
        <strain evidence="2">CBS 314.62</strain>
    </source>
</reference>
<proteinExistence type="predicted"/>
<evidence type="ECO:0000313" key="2">
    <source>
        <dbReference type="EMBL" id="KAK3692661.1"/>
    </source>
</evidence>
<feature type="chain" id="PRO_5042080217" evidence="1">
    <location>
        <begin position="26"/>
        <end position="209"/>
    </location>
</feature>
<name>A0AAE0XG68_9PEZI</name>
<keyword evidence="3" id="KW-1185">Reference proteome</keyword>
<reference evidence="2" key="2">
    <citation type="submission" date="2023-06" db="EMBL/GenBank/DDBJ databases">
        <authorList>
            <consortium name="Lawrence Berkeley National Laboratory"/>
            <person name="Haridas S."/>
            <person name="Hensen N."/>
            <person name="Bonometti L."/>
            <person name="Westerberg I."/>
            <person name="Brannstrom I.O."/>
            <person name="Guillou S."/>
            <person name="Cros-Aarteil S."/>
            <person name="Calhoun S."/>
            <person name="Kuo A."/>
            <person name="Mondo S."/>
            <person name="Pangilinan J."/>
            <person name="Riley R."/>
            <person name="Labutti K."/>
            <person name="Andreopoulos B."/>
            <person name="Lipzen A."/>
            <person name="Chen C."/>
            <person name="Yanf M."/>
            <person name="Daum C."/>
            <person name="Ng V."/>
            <person name="Clum A."/>
            <person name="Steindorff A."/>
            <person name="Ohm R."/>
            <person name="Martin F."/>
            <person name="Silar P."/>
            <person name="Natvig D."/>
            <person name="Lalanne C."/>
            <person name="Gautier V."/>
            <person name="Ament-Velasquez S.L."/>
            <person name="Kruys A."/>
            <person name="Hutchinson M.I."/>
            <person name="Powell A.J."/>
            <person name="Barry K."/>
            <person name="Miller A.N."/>
            <person name="Grigoriev I.V."/>
            <person name="Debuchy R."/>
            <person name="Gladieux P."/>
            <person name="Thoren M.H."/>
            <person name="Johannesson H."/>
        </authorList>
    </citation>
    <scope>NUCLEOTIDE SEQUENCE</scope>
    <source>
        <strain evidence="2">CBS 314.62</strain>
    </source>
</reference>
<gene>
    <name evidence="2" type="ORF">B0T22DRAFT_21626</name>
</gene>
<dbReference type="Proteomes" id="UP001270362">
    <property type="component" value="Unassembled WGS sequence"/>
</dbReference>
<sequence>MLFSRYNSPLVWAVLFPSLLCAASPTPVVDIAVSSQPQHDPLFREALELAHQPHLEKRLSADFNLERSWENHVLFAGSWTAPGTAPGVTETVSLSVTCINCWTKGVVTAKLSEDIVKPSVRLDFTGVEAYVDVGVDVSDGAVYAVNLFSSETPLGLGFPGLSVGLVFYVDLVFSLTAKIDLEGGFYVKLADDAFLEASIFGGDITDSFL</sequence>
<dbReference type="EMBL" id="JAULSO010000001">
    <property type="protein sequence ID" value="KAK3692661.1"/>
    <property type="molecule type" value="Genomic_DNA"/>
</dbReference>
<comment type="caution">
    <text evidence="2">The sequence shown here is derived from an EMBL/GenBank/DDBJ whole genome shotgun (WGS) entry which is preliminary data.</text>
</comment>
<evidence type="ECO:0000256" key="1">
    <source>
        <dbReference type="SAM" id="SignalP"/>
    </source>
</evidence>
<protein>
    <submittedName>
        <fullName evidence="2">Uncharacterized protein</fullName>
    </submittedName>
</protein>
<dbReference type="AlphaFoldDB" id="A0AAE0XG68"/>
<organism evidence="2 3">
    <name type="scientific">Podospora appendiculata</name>
    <dbReference type="NCBI Taxonomy" id="314037"/>
    <lineage>
        <taxon>Eukaryota</taxon>
        <taxon>Fungi</taxon>
        <taxon>Dikarya</taxon>
        <taxon>Ascomycota</taxon>
        <taxon>Pezizomycotina</taxon>
        <taxon>Sordariomycetes</taxon>
        <taxon>Sordariomycetidae</taxon>
        <taxon>Sordariales</taxon>
        <taxon>Podosporaceae</taxon>
        <taxon>Podospora</taxon>
    </lineage>
</organism>
<feature type="signal peptide" evidence="1">
    <location>
        <begin position="1"/>
        <end position="25"/>
    </location>
</feature>
<keyword evidence="1" id="KW-0732">Signal</keyword>